<gene>
    <name evidence="1" type="ORF">EGR_00321</name>
</gene>
<sequence>MLKFIKQCLLCAQAQPLQLTLMLRTAENKASCSPMEQPIIRLSISYTKPANQNDEAHPTGSWSSGGHQNFSRSLVLITDTWSEIGSRFEEVVWCLAHFQKRRRKSALGFFHSRMYNLFCESKNQMLVVFLCTLFLSRLI</sequence>
<reference evidence="1 2" key="1">
    <citation type="journal article" date="2013" name="Nat. Genet.">
        <title>The genome of the hydatid tapeworm Echinococcus granulosus.</title>
        <authorList>
            <person name="Zheng H."/>
            <person name="Zhang W."/>
            <person name="Zhang L."/>
            <person name="Zhang Z."/>
            <person name="Li J."/>
            <person name="Lu G."/>
            <person name="Zhu Y."/>
            <person name="Wang Y."/>
            <person name="Huang Y."/>
            <person name="Liu J."/>
            <person name="Kang H."/>
            <person name="Chen J."/>
            <person name="Wang L."/>
            <person name="Chen A."/>
            <person name="Yu S."/>
            <person name="Gao Z."/>
            <person name="Jin L."/>
            <person name="Gu W."/>
            <person name="Wang Z."/>
            <person name="Zhao L."/>
            <person name="Shi B."/>
            <person name="Wen H."/>
            <person name="Lin R."/>
            <person name="Jones M.K."/>
            <person name="Brejova B."/>
            <person name="Vinar T."/>
            <person name="Zhao G."/>
            <person name="McManus D.P."/>
            <person name="Chen Z."/>
            <person name="Zhou Y."/>
            <person name="Wang S."/>
        </authorList>
    </citation>
    <scope>NUCLEOTIDE SEQUENCE [LARGE SCALE GENOMIC DNA]</scope>
</reference>
<comment type="caution">
    <text evidence="1">The sequence shown here is derived from an EMBL/GenBank/DDBJ whole genome shotgun (WGS) entry which is preliminary data.</text>
</comment>
<evidence type="ECO:0000313" key="1">
    <source>
        <dbReference type="EMBL" id="EUB65052.1"/>
    </source>
</evidence>
<name>W6V265_ECHGR</name>
<evidence type="ECO:0000313" key="2">
    <source>
        <dbReference type="Proteomes" id="UP000019149"/>
    </source>
</evidence>
<dbReference type="RefSeq" id="XP_024356248.1">
    <property type="nucleotide sequence ID" value="XM_024489570.1"/>
</dbReference>
<accession>W6V265</accession>
<dbReference type="KEGG" id="egl:EGR_00321"/>
<keyword evidence="2" id="KW-1185">Reference proteome</keyword>
<dbReference type="EMBL" id="APAU02000001">
    <property type="protein sequence ID" value="EUB65052.1"/>
    <property type="molecule type" value="Genomic_DNA"/>
</dbReference>
<dbReference type="GeneID" id="36336036"/>
<proteinExistence type="predicted"/>
<dbReference type="AlphaFoldDB" id="W6V265"/>
<dbReference type="Proteomes" id="UP000019149">
    <property type="component" value="Unassembled WGS sequence"/>
</dbReference>
<organism evidence="1 2">
    <name type="scientific">Echinococcus granulosus</name>
    <name type="common">Hydatid tapeworm</name>
    <dbReference type="NCBI Taxonomy" id="6210"/>
    <lineage>
        <taxon>Eukaryota</taxon>
        <taxon>Metazoa</taxon>
        <taxon>Spiralia</taxon>
        <taxon>Lophotrochozoa</taxon>
        <taxon>Platyhelminthes</taxon>
        <taxon>Cestoda</taxon>
        <taxon>Eucestoda</taxon>
        <taxon>Cyclophyllidea</taxon>
        <taxon>Taeniidae</taxon>
        <taxon>Echinococcus</taxon>
        <taxon>Echinococcus granulosus group</taxon>
    </lineage>
</organism>
<dbReference type="CTD" id="36336036"/>
<protein>
    <submittedName>
        <fullName evidence="1">Uncharacterized protein</fullName>
    </submittedName>
</protein>